<comment type="caution">
    <text evidence="1">The sequence shown here is derived from an EMBL/GenBank/DDBJ whole genome shotgun (WGS) entry which is preliminary data.</text>
</comment>
<evidence type="ECO:0000313" key="1">
    <source>
        <dbReference type="EMBL" id="GBP27478.1"/>
    </source>
</evidence>
<dbReference type="AlphaFoldDB" id="A0A4C1UM16"/>
<dbReference type="Proteomes" id="UP000299102">
    <property type="component" value="Unassembled WGS sequence"/>
</dbReference>
<protein>
    <submittedName>
        <fullName evidence="1">Uncharacterized protein</fullName>
    </submittedName>
</protein>
<gene>
    <name evidence="1" type="ORF">EVAR_14299_1</name>
</gene>
<evidence type="ECO:0000313" key="2">
    <source>
        <dbReference type="Proteomes" id="UP000299102"/>
    </source>
</evidence>
<keyword evidence="2" id="KW-1185">Reference proteome</keyword>
<reference evidence="1 2" key="1">
    <citation type="journal article" date="2019" name="Commun. Biol.">
        <title>The bagworm genome reveals a unique fibroin gene that provides high tensile strength.</title>
        <authorList>
            <person name="Kono N."/>
            <person name="Nakamura H."/>
            <person name="Ohtoshi R."/>
            <person name="Tomita M."/>
            <person name="Numata K."/>
            <person name="Arakawa K."/>
        </authorList>
    </citation>
    <scope>NUCLEOTIDE SEQUENCE [LARGE SCALE GENOMIC DNA]</scope>
</reference>
<accession>A0A4C1UM16</accession>
<name>A0A4C1UM16_EUMVA</name>
<dbReference type="EMBL" id="BGZK01000194">
    <property type="protein sequence ID" value="GBP27478.1"/>
    <property type="molecule type" value="Genomic_DNA"/>
</dbReference>
<organism evidence="1 2">
    <name type="scientific">Eumeta variegata</name>
    <name type="common">Bagworm moth</name>
    <name type="synonym">Eumeta japonica</name>
    <dbReference type="NCBI Taxonomy" id="151549"/>
    <lineage>
        <taxon>Eukaryota</taxon>
        <taxon>Metazoa</taxon>
        <taxon>Ecdysozoa</taxon>
        <taxon>Arthropoda</taxon>
        <taxon>Hexapoda</taxon>
        <taxon>Insecta</taxon>
        <taxon>Pterygota</taxon>
        <taxon>Neoptera</taxon>
        <taxon>Endopterygota</taxon>
        <taxon>Lepidoptera</taxon>
        <taxon>Glossata</taxon>
        <taxon>Ditrysia</taxon>
        <taxon>Tineoidea</taxon>
        <taxon>Psychidae</taxon>
        <taxon>Oiketicinae</taxon>
        <taxon>Eumeta</taxon>
    </lineage>
</organism>
<proteinExistence type="predicted"/>
<sequence length="147" mass="15956">MAPPTAPAVWAELLGRATVESFATARNLETSKRREEKFVELPAFCPDASGENIIELQLASAELTISSGEVLVDFKPTLSITRLELKMMRGSELKVALGSQSKVELGPKLKTGLESKMSMGLKVKTGFKSKSVTGIRIEIDGNIDLFE</sequence>